<keyword evidence="2" id="KW-0812">Transmembrane</keyword>
<feature type="coiled-coil region" evidence="1">
    <location>
        <begin position="61"/>
        <end position="137"/>
    </location>
</feature>
<evidence type="ECO:0000256" key="1">
    <source>
        <dbReference type="SAM" id="Coils"/>
    </source>
</evidence>
<feature type="chain" id="PRO_5012398229" evidence="3">
    <location>
        <begin position="23"/>
        <end position="298"/>
    </location>
</feature>
<evidence type="ECO:0000313" key="5">
    <source>
        <dbReference type="Proteomes" id="UP000198323"/>
    </source>
</evidence>
<feature type="non-terminal residue" evidence="4">
    <location>
        <position position="298"/>
    </location>
</feature>
<keyword evidence="2" id="KW-1133">Transmembrane helix</keyword>
<keyword evidence="3" id="KW-0732">Signal</keyword>
<sequence>MEIDLTLLVLIIVGMFLHSHEAHDSVKLNLVVGITILIKVVLWYVFFILLRDGCVYLCRRVGSLQEELQNLRSQAQHWEMLHRDSEQTLAIMKEELTVCKAELAFLKKDRQKVLSAQEQCRQEVGSLQEDRQMLNRQSQHCLKLHWEALKYQDAFEEEMSFHRQERQQVLSAQEQSRQEVGSLQEEPKKLSIRAENCEQVHFEALESQTAREEELASLRQEGQQVLSAQEQCRQEVGSLQEELKKLSIRAENCEQVHFEALESQTAREEELASLRQEGQQVLSAQEQCRQEVSTAQAF</sequence>
<protein>
    <submittedName>
        <fullName evidence="4">Uncharacterized protein</fullName>
    </submittedName>
</protein>
<organism evidence="4 5">
    <name type="scientific">Callipepla squamata</name>
    <name type="common">Scaled quail</name>
    <dbReference type="NCBI Taxonomy" id="9009"/>
    <lineage>
        <taxon>Eukaryota</taxon>
        <taxon>Metazoa</taxon>
        <taxon>Chordata</taxon>
        <taxon>Craniata</taxon>
        <taxon>Vertebrata</taxon>
        <taxon>Euteleostomi</taxon>
        <taxon>Archelosauria</taxon>
        <taxon>Archosauria</taxon>
        <taxon>Dinosauria</taxon>
        <taxon>Saurischia</taxon>
        <taxon>Theropoda</taxon>
        <taxon>Coelurosauria</taxon>
        <taxon>Aves</taxon>
        <taxon>Neognathae</taxon>
        <taxon>Galloanserae</taxon>
        <taxon>Galliformes</taxon>
        <taxon>Odontophoridae</taxon>
        <taxon>Callipepla</taxon>
    </lineage>
</organism>
<feature type="signal peptide" evidence="3">
    <location>
        <begin position="1"/>
        <end position="22"/>
    </location>
</feature>
<proteinExistence type="predicted"/>
<accession>A0A226M862</accession>
<keyword evidence="5" id="KW-1185">Reference proteome</keyword>
<feature type="transmembrane region" description="Helical" evidence="2">
    <location>
        <begin position="32"/>
        <end position="50"/>
    </location>
</feature>
<dbReference type="EMBL" id="MCFN01014660">
    <property type="protein sequence ID" value="OXB51408.1"/>
    <property type="molecule type" value="Genomic_DNA"/>
</dbReference>
<name>A0A226M862_CALSU</name>
<keyword evidence="2" id="KW-0472">Membrane</keyword>
<gene>
    <name evidence="4" type="ORF">ASZ78_005894</name>
</gene>
<feature type="coiled-coil region" evidence="1">
    <location>
        <begin position="229"/>
        <end position="256"/>
    </location>
</feature>
<reference evidence="4 5" key="1">
    <citation type="submission" date="2016-07" db="EMBL/GenBank/DDBJ databases">
        <title>Disparate Historic Effective Population Sizes Predicted by Modern Levels of Genome Diversity for the Scaled Quail (Callipepla squamata) and the Northern Bobwhite (Colinus virginianus): Inferences from First and Second Generation Draft Genome Assemblies for Sympatric New World Quail.</title>
        <authorList>
            <person name="Oldeschulte D.L."/>
            <person name="Halley Y.A."/>
            <person name="Bhattarai E.K."/>
            <person name="Brashear W.A."/>
            <person name="Hill J."/>
            <person name="Metz R.P."/>
            <person name="Johnson C.D."/>
            <person name="Rollins D."/>
            <person name="Peterson M.J."/>
            <person name="Bickhart D.M."/>
            <person name="Decker J.E."/>
            <person name="Seabury C.M."/>
        </authorList>
    </citation>
    <scope>NUCLEOTIDE SEQUENCE [LARGE SCALE GENOMIC DNA]</scope>
    <source>
        <strain evidence="4 5">Texas</strain>
        <tissue evidence="4">Leg muscle</tissue>
    </source>
</reference>
<dbReference type="AlphaFoldDB" id="A0A226M862"/>
<keyword evidence="1" id="KW-0175">Coiled coil</keyword>
<dbReference type="Proteomes" id="UP000198323">
    <property type="component" value="Unassembled WGS sequence"/>
</dbReference>
<evidence type="ECO:0000313" key="4">
    <source>
        <dbReference type="EMBL" id="OXB51408.1"/>
    </source>
</evidence>
<evidence type="ECO:0000256" key="3">
    <source>
        <dbReference type="SAM" id="SignalP"/>
    </source>
</evidence>
<evidence type="ECO:0000256" key="2">
    <source>
        <dbReference type="SAM" id="Phobius"/>
    </source>
</evidence>
<comment type="caution">
    <text evidence="4">The sequence shown here is derived from an EMBL/GenBank/DDBJ whole genome shotgun (WGS) entry which is preliminary data.</text>
</comment>